<dbReference type="RefSeq" id="WP_229840450.1">
    <property type="nucleotide sequence ID" value="NZ_BMSV01000005.1"/>
</dbReference>
<evidence type="ECO:0000313" key="2">
    <source>
        <dbReference type="EMBL" id="GGQ10170.1"/>
    </source>
</evidence>
<accession>A0A918B0L8</accession>
<organism evidence="2 3">
    <name type="scientific">Streptomyces roseolilacinus</name>
    <dbReference type="NCBI Taxonomy" id="66904"/>
    <lineage>
        <taxon>Bacteria</taxon>
        <taxon>Bacillati</taxon>
        <taxon>Actinomycetota</taxon>
        <taxon>Actinomycetes</taxon>
        <taxon>Kitasatosporales</taxon>
        <taxon>Streptomycetaceae</taxon>
        <taxon>Streptomyces</taxon>
    </lineage>
</organism>
<keyword evidence="3" id="KW-1185">Reference proteome</keyword>
<reference evidence="2" key="2">
    <citation type="submission" date="2020-09" db="EMBL/GenBank/DDBJ databases">
        <authorList>
            <person name="Sun Q."/>
            <person name="Ohkuma M."/>
        </authorList>
    </citation>
    <scope>NUCLEOTIDE SEQUENCE</scope>
    <source>
        <strain evidence="2">JCM 4335</strain>
    </source>
</reference>
<name>A0A918B0L8_9ACTN</name>
<proteinExistence type="predicted"/>
<dbReference type="EMBL" id="BMSV01000005">
    <property type="protein sequence ID" value="GGQ10170.1"/>
    <property type="molecule type" value="Genomic_DNA"/>
</dbReference>
<feature type="compositionally biased region" description="Basic and acidic residues" evidence="1">
    <location>
        <begin position="426"/>
        <end position="436"/>
    </location>
</feature>
<gene>
    <name evidence="2" type="ORF">GCM10010249_31090</name>
</gene>
<feature type="region of interest" description="Disordered" evidence="1">
    <location>
        <begin position="411"/>
        <end position="461"/>
    </location>
</feature>
<evidence type="ECO:0000313" key="3">
    <source>
        <dbReference type="Proteomes" id="UP000654123"/>
    </source>
</evidence>
<evidence type="ECO:0000256" key="1">
    <source>
        <dbReference type="SAM" id="MobiDB-lite"/>
    </source>
</evidence>
<comment type="caution">
    <text evidence="2">The sequence shown here is derived from an EMBL/GenBank/DDBJ whole genome shotgun (WGS) entry which is preliminary data.</text>
</comment>
<dbReference type="AlphaFoldDB" id="A0A918B0L8"/>
<reference evidence="2" key="1">
    <citation type="journal article" date="2014" name="Int. J. Syst. Evol. Microbiol.">
        <title>Complete genome sequence of Corynebacterium casei LMG S-19264T (=DSM 44701T), isolated from a smear-ripened cheese.</title>
        <authorList>
            <consortium name="US DOE Joint Genome Institute (JGI-PGF)"/>
            <person name="Walter F."/>
            <person name="Albersmeier A."/>
            <person name="Kalinowski J."/>
            <person name="Ruckert C."/>
        </authorList>
    </citation>
    <scope>NUCLEOTIDE SEQUENCE</scope>
    <source>
        <strain evidence="2">JCM 4335</strain>
    </source>
</reference>
<sequence length="461" mass="49105">MRIVMGAQNCGFGPAAELVAVSRLLHGHERVFVGDGVAAAFARRNPDAFDTTRTTDGMPADAADTVAGDLVGNCDQVVSVMDADLVLRAVVAGRPVVLVDSLFSFWQVRRPLGRIGELCEGLPRSSLAAARRHLAGLSPHEHVVAAHLLATHSVVQNFPGVPRRAAELAALGGGFTAHLAGPVVDAEGLRTVDRDAAPTHDLLIDVGGFKNFLLDFDVHNDYLLLLRRWLPDLLRDWPRFRRVLVCGGPFGGDRQRTVSVAGRRADCRLVRQRDLLQTVATTPYHLLAPGLTALHEALSLGRLPLAMHEQHAAHTFTVRSLAGTLFGRSAGRFADVLPHHVVPEDDLAGTAALVQAAARVRQDDALYARFRGTFNERIEHHVALTPAQRRHGVEELRRLLGGEPVHTVLRGIVASPPGTGAGAEGPGRRGDGREAPDGGGPADAGHVPPAEPAGPRGGPAR</sequence>
<protein>
    <submittedName>
        <fullName evidence="2">Uncharacterized protein</fullName>
    </submittedName>
</protein>
<dbReference type="Proteomes" id="UP000654123">
    <property type="component" value="Unassembled WGS sequence"/>
</dbReference>